<keyword evidence="2" id="KW-1185">Reference proteome</keyword>
<evidence type="ECO:0000313" key="1">
    <source>
        <dbReference type="EMBL" id="MBA8828721.1"/>
    </source>
</evidence>
<protein>
    <submittedName>
        <fullName evidence="1">Uncharacterized protein</fullName>
    </submittedName>
</protein>
<accession>A0A7W3PNY5</accession>
<organism evidence="1 2">
    <name type="scientific">Alpinimonas psychrophila</name>
    <dbReference type="NCBI Taxonomy" id="748908"/>
    <lineage>
        <taxon>Bacteria</taxon>
        <taxon>Bacillati</taxon>
        <taxon>Actinomycetota</taxon>
        <taxon>Actinomycetes</taxon>
        <taxon>Micrococcales</taxon>
        <taxon>Microbacteriaceae</taxon>
        <taxon>Alpinimonas</taxon>
    </lineage>
</organism>
<sequence>MILSGETENEVMQFNSVGVATNSVRVDNFEQVSFNPVTLLERFLHAG</sequence>
<evidence type="ECO:0000313" key="2">
    <source>
        <dbReference type="Proteomes" id="UP000524237"/>
    </source>
</evidence>
<dbReference type="AlphaFoldDB" id="A0A7W3PNY5"/>
<comment type="caution">
    <text evidence="1">The sequence shown here is derived from an EMBL/GenBank/DDBJ whole genome shotgun (WGS) entry which is preliminary data.</text>
</comment>
<name>A0A7W3PNY5_9MICO</name>
<gene>
    <name evidence="1" type="ORF">FB555_000792</name>
</gene>
<reference evidence="1 2" key="1">
    <citation type="submission" date="2020-07" db="EMBL/GenBank/DDBJ databases">
        <title>Sequencing the genomes of 1000 actinobacteria strains.</title>
        <authorList>
            <person name="Klenk H.-P."/>
        </authorList>
    </citation>
    <scope>NUCLEOTIDE SEQUENCE [LARGE SCALE GENOMIC DNA]</scope>
    <source>
        <strain evidence="1 2">DSM 23737</strain>
    </source>
</reference>
<dbReference type="EMBL" id="JACGWU010000001">
    <property type="protein sequence ID" value="MBA8828721.1"/>
    <property type="molecule type" value="Genomic_DNA"/>
</dbReference>
<dbReference type="Proteomes" id="UP000524237">
    <property type="component" value="Unassembled WGS sequence"/>
</dbReference>
<proteinExistence type="predicted"/>